<dbReference type="EC" id="2.7.1.-" evidence="9"/>
<dbReference type="InterPro" id="IPR036129">
    <property type="entry name" value="Glycerate_kinase_sf"/>
</dbReference>
<dbReference type="EMBL" id="JACAVN010000002">
    <property type="protein sequence ID" value="NYA01037.1"/>
    <property type="molecule type" value="Genomic_DNA"/>
</dbReference>
<evidence type="ECO:0000313" key="6">
    <source>
        <dbReference type="EMBL" id="EAC7480320.1"/>
    </source>
</evidence>
<dbReference type="InterPro" id="IPR018193">
    <property type="entry name" value="Glyc_kinase_flavodox-like_fold"/>
</dbReference>
<dbReference type="Proteomes" id="UP000365297">
    <property type="component" value="Unassembled WGS sequence"/>
</dbReference>
<dbReference type="Proteomes" id="UP000368512">
    <property type="component" value="Unassembled WGS sequence"/>
</dbReference>
<name>A0A0B8REK4_LISMN</name>
<dbReference type="PANTHER" id="PTHR21599:SF0">
    <property type="entry name" value="GLYCERATE KINASE"/>
    <property type="match status" value="1"/>
</dbReference>
<dbReference type="Proteomes" id="UP000528151">
    <property type="component" value="Unassembled WGS sequence"/>
</dbReference>
<dbReference type="Proteomes" id="UP000527632">
    <property type="component" value="Unassembled WGS sequence"/>
</dbReference>
<dbReference type="GO" id="GO:0043798">
    <property type="term" value="F:glycerate 2-kinase activity"/>
    <property type="evidence" value="ECO:0007669"/>
    <property type="project" value="UniProtKB-EC"/>
</dbReference>
<keyword evidence="3 4" id="KW-0418">Kinase</keyword>
<reference evidence="10 17" key="3">
    <citation type="submission" date="2019-09" db="EMBL/GenBank/DDBJ databases">
        <authorList>
            <consortium name="PulseNet: The National Subtyping Network for Foodborne Disease Surveillance"/>
            <person name="Tarr C.L."/>
            <person name="Trees E."/>
            <person name="Katz L.S."/>
            <person name="Carleton-Romer H.A."/>
            <person name="Stroika S."/>
            <person name="Kucerova Z."/>
            <person name="Roache K.F."/>
            <person name="Sabol A.L."/>
            <person name="Besser J."/>
            <person name="Gerner-Smidt P."/>
        </authorList>
    </citation>
    <scope>NUCLEOTIDE SEQUENCE [LARGE SCALE GENOMIC DNA]</scope>
    <source>
        <strain evidence="10 17">PNUSAL005692</strain>
    </source>
</reference>
<dbReference type="PIRSF" id="PIRSF006078">
    <property type="entry name" value="GlxK"/>
    <property type="match status" value="1"/>
</dbReference>
<evidence type="ECO:0000256" key="2">
    <source>
        <dbReference type="ARBA" id="ARBA00022679"/>
    </source>
</evidence>
<organism evidence="9 16">
    <name type="scientific">Listeria monocytogenes</name>
    <dbReference type="NCBI Taxonomy" id="1639"/>
    <lineage>
        <taxon>Bacteria</taxon>
        <taxon>Bacillati</taxon>
        <taxon>Bacillota</taxon>
        <taxon>Bacilli</taxon>
        <taxon>Bacillales</taxon>
        <taxon>Listeriaceae</taxon>
        <taxon>Listeria</taxon>
    </lineage>
</organism>
<keyword evidence="2 4" id="KW-0808">Transferase</keyword>
<gene>
    <name evidence="12" type="primary">gark_1</name>
    <name evidence="5" type="ORF">ARY78_09035</name>
    <name evidence="9" type="ORF">BCZ19_07695</name>
    <name evidence="7" type="ORF">CA369_01315</name>
    <name evidence="6" type="ORF">DQ70_06460</name>
    <name evidence="12" type="ORF">DYZ80_01077</name>
    <name evidence="8" type="ORF">E5F58_11855</name>
    <name evidence="10" type="ORF">F6515_08245</name>
    <name evidence="11" type="ORF">HZJ64_04255</name>
</gene>
<dbReference type="EMBL" id="QXLS01000002">
    <property type="protein sequence ID" value="RKA09433.1"/>
    <property type="molecule type" value="Genomic_DNA"/>
</dbReference>
<dbReference type="InterPro" id="IPR004381">
    <property type="entry name" value="Glycerate_kinase"/>
</dbReference>
<dbReference type="EMBL" id="AAAJWF010000003">
    <property type="protein sequence ID" value="EAC7480320.1"/>
    <property type="molecule type" value="Genomic_DNA"/>
</dbReference>
<evidence type="ECO:0000256" key="1">
    <source>
        <dbReference type="ARBA" id="ARBA00006284"/>
    </source>
</evidence>
<evidence type="ECO:0000313" key="14">
    <source>
        <dbReference type="Proteomes" id="UP000365297"/>
    </source>
</evidence>
<dbReference type="EMBL" id="AABGUK010000004">
    <property type="protein sequence ID" value="EAH4242679.1"/>
    <property type="molecule type" value="Genomic_DNA"/>
</dbReference>
<dbReference type="SUPFAM" id="SSF110738">
    <property type="entry name" value="Glycerate kinase I"/>
    <property type="match status" value="1"/>
</dbReference>
<dbReference type="EC" id="2.7.1.165" evidence="12"/>
<evidence type="ECO:0000256" key="4">
    <source>
        <dbReference type="PIRNR" id="PIRNR006078"/>
    </source>
</evidence>
<evidence type="ECO:0000313" key="11">
    <source>
        <dbReference type="EMBL" id="NYA01037.1"/>
    </source>
</evidence>
<dbReference type="RefSeq" id="WP_003740335.1">
    <property type="nucleotide sequence ID" value="NC_021825.2"/>
</dbReference>
<evidence type="ECO:0000313" key="9">
    <source>
        <dbReference type="EMBL" id="ECX6924548.1"/>
    </source>
</evidence>
<reference evidence="11 20" key="4">
    <citation type="submission" date="2020-06" db="EMBL/GenBank/DDBJ databases">
        <title>Two Listeria outbreaks in Switzerland in 2018 and 2020.</title>
        <authorList>
            <person name="Stevens M.J.A."/>
            <person name="Bloemberg G."/>
            <person name="Nusch-Inderbinnen M."/>
            <person name="Stephan R."/>
        </authorList>
    </citation>
    <scope>NUCLEOTIDE SEQUENCE [LARGE SCALE GENOMIC DNA]</scope>
    <source>
        <strain evidence="11 20">N18-0707</strain>
    </source>
</reference>
<dbReference type="GO" id="GO:0031388">
    <property type="term" value="P:organic acid phosphorylation"/>
    <property type="evidence" value="ECO:0007669"/>
    <property type="project" value="UniProtKB-UniRule"/>
</dbReference>
<evidence type="ECO:0000313" key="12">
    <source>
        <dbReference type="EMBL" id="RKA09433.1"/>
    </source>
</evidence>
<sequence length="373" mass="38860">MKIVIAPDSFKESLTAHEVAEYIKEGFQEIYPDADYHLLPVSDGGEGTLEILSKALGAKKMKIDVSGPFGDPVSAQVAFTDGNKKALIEMAEVCGLHLVPTTRRDPLQVSTKGVGELILHAMEKGATEIIIGIGGSASNDGGIGMASALGYEFLDAENNIVNPIGANLADIATIRSEKVPAELENITVNIVTDVENPLCGEAGASYVFGPQKGLAVTDLATADGAMRQFYQLANPAMVTMPRAGAGGGIGAGLVTFAKANLLSGIDFVIEALQIKTVCEDADLVIVGEGKMDGQTAQGKAPVGVAKVVPKETPVFAICGSVGEGLEAVYEVGISAVFPSIAKPATLENILKETPNNLRRTARNVAAVWKGRVE</sequence>
<evidence type="ECO:0000313" key="8">
    <source>
        <dbReference type="EMBL" id="EAH4242679.1"/>
    </source>
</evidence>
<evidence type="ECO:0000313" key="20">
    <source>
        <dbReference type="Proteomes" id="UP000544530"/>
    </source>
</evidence>
<dbReference type="InterPro" id="IPR018197">
    <property type="entry name" value="Glycerate_kinase_RE-like"/>
</dbReference>
<dbReference type="EMBL" id="AALGDA010000021">
    <property type="protein sequence ID" value="ECY9782984.1"/>
    <property type="molecule type" value="Genomic_DNA"/>
</dbReference>
<dbReference type="AlphaFoldDB" id="A0A0B8REK4"/>
<evidence type="ECO:0000313" key="16">
    <source>
        <dbReference type="Proteomes" id="UP000427828"/>
    </source>
</evidence>
<dbReference type="EMBL" id="AALAQH010000003">
    <property type="protein sequence ID" value="ECX6924548.1"/>
    <property type="molecule type" value="Genomic_DNA"/>
</dbReference>
<dbReference type="GO" id="GO:0008887">
    <property type="term" value="F:glycerate kinase activity"/>
    <property type="evidence" value="ECO:0007669"/>
    <property type="project" value="UniProtKB-UniRule"/>
</dbReference>
<dbReference type="Proteomes" id="UP000489121">
    <property type="component" value="Unassembled WGS sequence"/>
</dbReference>
<evidence type="ECO:0000313" key="13">
    <source>
        <dbReference type="Proteomes" id="UP000272537"/>
    </source>
</evidence>
<evidence type="ECO:0000313" key="5">
    <source>
        <dbReference type="EMBL" id="EAC5550570.1"/>
    </source>
</evidence>
<dbReference type="OMA" id="MRVLVCP"/>
<dbReference type="Proteomes" id="UP000272537">
    <property type="component" value="Unassembled WGS sequence"/>
</dbReference>
<dbReference type="KEGG" id="lmok:CQ02_14515"/>
<dbReference type="Pfam" id="PF02595">
    <property type="entry name" value="Gly_kinase"/>
    <property type="match status" value="1"/>
</dbReference>
<accession>A0A0B8REK4</accession>
<dbReference type="Proteomes" id="UP000427828">
    <property type="component" value="Unassembled WGS sequence"/>
</dbReference>
<dbReference type="Gene3D" id="3.90.1510.10">
    <property type="entry name" value="Glycerate kinase, domain 2"/>
    <property type="match status" value="1"/>
</dbReference>
<comment type="similarity">
    <text evidence="1 4">Belongs to the glycerate kinase type-1 family.</text>
</comment>
<dbReference type="KEGG" id="lmv:Y193_01425"/>
<evidence type="ECO:0000313" key="15">
    <source>
        <dbReference type="Proteomes" id="UP000368512"/>
    </source>
</evidence>
<evidence type="ECO:0000313" key="10">
    <source>
        <dbReference type="EMBL" id="ECY9782984.1"/>
    </source>
</evidence>
<dbReference type="PANTHER" id="PTHR21599">
    <property type="entry name" value="GLYCERATE KINASE"/>
    <property type="match status" value="1"/>
</dbReference>
<evidence type="ECO:0000313" key="19">
    <source>
        <dbReference type="Proteomes" id="UP000528151"/>
    </source>
</evidence>
<dbReference type="EMBL" id="AAAIXK010000004">
    <property type="protein sequence ID" value="EAC5550570.1"/>
    <property type="molecule type" value="Genomic_DNA"/>
</dbReference>
<evidence type="ECO:0000313" key="17">
    <source>
        <dbReference type="Proteomes" id="UP000489121"/>
    </source>
</evidence>
<reference evidence="12 13" key="1">
    <citation type="journal article" date="2018" name="BMC Genomics">
        <title>Genes significantly associated with lineage II food isolates of Listeria monocytogenes.</title>
        <authorList>
            <person name="Pirone-Davies C."/>
            <person name="Chen Y."/>
            <person name="Pightling A."/>
            <person name="Ryan G."/>
            <person name="Wang Y."/>
            <person name="Yao K."/>
            <person name="Hoffmann M."/>
            <person name="Allard M.W."/>
        </authorList>
    </citation>
    <scope>NUCLEOTIDE SEQUENCE [LARGE SCALE GENOMIC DNA]</scope>
    <source>
        <strain evidence="12 13">PNUSAL000550</strain>
    </source>
</reference>
<protein>
    <submittedName>
        <fullName evidence="12">Glycerate 2-kinase</fullName>
        <ecNumber evidence="12">2.7.1.165</ecNumber>
    </submittedName>
    <submittedName>
        <fullName evidence="9">Glycerate kinase</fullName>
        <ecNumber evidence="9">2.7.1.-</ecNumber>
    </submittedName>
</protein>
<comment type="caution">
    <text evidence="9">The sequence shown here is derived from an EMBL/GenBank/DDBJ whole genome shotgun (WGS) entry which is preliminary data.</text>
</comment>
<evidence type="ECO:0000313" key="18">
    <source>
        <dbReference type="Proteomes" id="UP000527632"/>
    </source>
</evidence>
<dbReference type="NCBIfam" id="TIGR00045">
    <property type="entry name" value="glycerate kinase"/>
    <property type="match status" value="1"/>
</dbReference>
<evidence type="ECO:0000256" key="3">
    <source>
        <dbReference type="ARBA" id="ARBA00022777"/>
    </source>
</evidence>
<reference evidence="14 15" key="2">
    <citation type="submission" date="2018-06" db="EMBL/GenBank/DDBJ databases">
        <authorList>
            <consortium name="GenomeTrakr: Next Generation Sequencing Network for Food Pathogen Tracability"/>
        </authorList>
    </citation>
    <scope>NUCLEOTIDE SEQUENCE [LARGE SCALE GENOMIC DNA]</scope>
    <source>
        <strain evidence="6 15">CFSAN008042</strain>
        <strain evidence="7 19">CFSAN063727</strain>
        <strain evidence="5 14">FDA00007096</strain>
        <strain evidence="9 16">FLAG-51482A</strain>
        <strain evidence="8 18">LS1344</strain>
    </source>
</reference>
<dbReference type="EMBL" id="AABBZO010000001">
    <property type="protein sequence ID" value="EAG4460916.1"/>
    <property type="molecule type" value="Genomic_DNA"/>
</dbReference>
<dbReference type="Gene3D" id="3.40.50.10350">
    <property type="entry name" value="Glycerate kinase, domain 1"/>
    <property type="match status" value="1"/>
</dbReference>
<proteinExistence type="inferred from homology"/>
<evidence type="ECO:0000313" key="7">
    <source>
        <dbReference type="EMBL" id="EAG4460916.1"/>
    </source>
</evidence>
<dbReference type="Proteomes" id="UP000544530">
    <property type="component" value="Unassembled WGS sequence"/>
</dbReference>